<evidence type="ECO:0000256" key="13">
    <source>
        <dbReference type="PIRNR" id="PIRNR004930"/>
    </source>
</evidence>
<dbReference type="EC" id="2.7.7.87" evidence="3 13"/>
<name>A0ABY7S255_9FLAO</name>
<comment type="catalytic activity">
    <reaction evidence="12 13">
        <text>L-threonine + hydrogencarbonate + ATP = L-threonylcarbamoyladenylate + diphosphate + H2O</text>
        <dbReference type="Rhea" id="RHEA:36407"/>
        <dbReference type="ChEBI" id="CHEBI:15377"/>
        <dbReference type="ChEBI" id="CHEBI:17544"/>
        <dbReference type="ChEBI" id="CHEBI:30616"/>
        <dbReference type="ChEBI" id="CHEBI:33019"/>
        <dbReference type="ChEBI" id="CHEBI:57926"/>
        <dbReference type="ChEBI" id="CHEBI:73682"/>
        <dbReference type="EC" id="2.7.7.87"/>
    </reaction>
</comment>
<dbReference type="InterPro" id="IPR006070">
    <property type="entry name" value="Sua5-like_dom"/>
</dbReference>
<evidence type="ECO:0000256" key="7">
    <source>
        <dbReference type="ARBA" id="ARBA00022694"/>
    </source>
</evidence>
<dbReference type="PANTHER" id="PTHR17490">
    <property type="entry name" value="SUA5"/>
    <property type="match status" value="1"/>
</dbReference>
<evidence type="ECO:0000256" key="2">
    <source>
        <dbReference type="ARBA" id="ARBA00007663"/>
    </source>
</evidence>
<dbReference type="Proteomes" id="UP001202717">
    <property type="component" value="Chromosome"/>
</dbReference>
<evidence type="ECO:0000256" key="9">
    <source>
        <dbReference type="ARBA" id="ARBA00022741"/>
    </source>
</evidence>
<dbReference type="Gene3D" id="3.90.870.10">
    <property type="entry name" value="DHBP synthase"/>
    <property type="match status" value="1"/>
</dbReference>
<dbReference type="PANTHER" id="PTHR17490:SF16">
    <property type="entry name" value="THREONYLCARBAMOYL-AMP SYNTHASE"/>
    <property type="match status" value="1"/>
</dbReference>
<comment type="subcellular location">
    <subcellularLocation>
        <location evidence="1 13">Cytoplasm</location>
    </subcellularLocation>
</comment>
<dbReference type="PROSITE" id="PS51163">
    <property type="entry name" value="YRDC"/>
    <property type="match status" value="1"/>
</dbReference>
<dbReference type="Pfam" id="PF01300">
    <property type="entry name" value="Sua5_yciO_yrdC"/>
    <property type="match status" value="1"/>
</dbReference>
<comment type="similarity">
    <text evidence="2 13">Belongs to the SUA5 family.</text>
</comment>
<dbReference type="EMBL" id="CP116221">
    <property type="protein sequence ID" value="WCO01995.1"/>
    <property type="molecule type" value="Genomic_DNA"/>
</dbReference>
<reference evidence="15 16" key="1">
    <citation type="submission" date="2023-01" db="EMBL/GenBank/DDBJ databases">
        <title>Psychroserpens ponticola sp. nov., isolated from seawater.</title>
        <authorList>
            <person name="Kristyanto S."/>
            <person name="Jung J."/>
            <person name="Kim J.M."/>
            <person name="Jeon C.O."/>
        </authorList>
    </citation>
    <scope>NUCLEOTIDE SEQUENCE [LARGE SCALE GENOMIC DNA]</scope>
    <source>
        <strain evidence="15 16">MSW6</strain>
    </source>
</reference>
<proteinExistence type="inferred from homology"/>
<dbReference type="InterPro" id="IPR010923">
    <property type="entry name" value="T(6)A37_SUA5"/>
</dbReference>
<dbReference type="SUPFAM" id="SSF55821">
    <property type="entry name" value="YrdC/RibB"/>
    <property type="match status" value="1"/>
</dbReference>
<evidence type="ECO:0000259" key="14">
    <source>
        <dbReference type="PROSITE" id="PS51163"/>
    </source>
</evidence>
<feature type="domain" description="YrdC-like" evidence="14">
    <location>
        <begin position="5"/>
        <end position="191"/>
    </location>
</feature>
<evidence type="ECO:0000256" key="8">
    <source>
        <dbReference type="ARBA" id="ARBA00022695"/>
    </source>
</evidence>
<dbReference type="InterPro" id="IPR050156">
    <property type="entry name" value="TC-AMP_synthase_SUA5"/>
</dbReference>
<keyword evidence="16" id="KW-1185">Reference proteome</keyword>
<organism evidence="15 16">
    <name type="scientific">Psychroserpens ponticola</name>
    <dbReference type="NCBI Taxonomy" id="2932268"/>
    <lineage>
        <taxon>Bacteria</taxon>
        <taxon>Pseudomonadati</taxon>
        <taxon>Bacteroidota</taxon>
        <taxon>Flavobacteriia</taxon>
        <taxon>Flavobacteriales</taxon>
        <taxon>Flavobacteriaceae</taxon>
        <taxon>Psychroserpens</taxon>
    </lineage>
</organism>
<evidence type="ECO:0000256" key="11">
    <source>
        <dbReference type="ARBA" id="ARBA00029774"/>
    </source>
</evidence>
<keyword evidence="8 13" id="KW-0548">Nucleotidyltransferase</keyword>
<comment type="function">
    <text evidence="13">Required for the formation of a threonylcarbamoyl group on adenosine at position 37 (t(6)A37) in tRNAs that read codons beginning with adenine.</text>
</comment>
<dbReference type="InterPro" id="IPR005145">
    <property type="entry name" value="Sua5_C"/>
</dbReference>
<dbReference type="InterPro" id="IPR017945">
    <property type="entry name" value="DHBP_synth_RibB-like_a/b_dom"/>
</dbReference>
<dbReference type="GO" id="GO:0061710">
    <property type="term" value="F:L-threonylcarbamoyladenylate synthase"/>
    <property type="evidence" value="ECO:0007669"/>
    <property type="project" value="UniProtKB-EC"/>
</dbReference>
<accession>A0ABY7S255</accession>
<dbReference type="RefSeq" id="WP_249996417.1">
    <property type="nucleotide sequence ID" value="NZ_CP116221.1"/>
</dbReference>
<evidence type="ECO:0000256" key="5">
    <source>
        <dbReference type="ARBA" id="ARBA00022490"/>
    </source>
</evidence>
<evidence type="ECO:0000256" key="12">
    <source>
        <dbReference type="ARBA" id="ARBA00048366"/>
    </source>
</evidence>
<dbReference type="Pfam" id="PF03481">
    <property type="entry name" value="Sua5_C"/>
    <property type="match status" value="1"/>
</dbReference>
<evidence type="ECO:0000256" key="3">
    <source>
        <dbReference type="ARBA" id="ARBA00012584"/>
    </source>
</evidence>
<protein>
    <recommendedName>
        <fullName evidence="4 13">Threonylcarbamoyl-AMP synthase</fullName>
        <shortName evidence="13">TC-AMP synthase</shortName>
        <ecNumber evidence="3 13">2.7.7.87</ecNumber>
    </recommendedName>
    <alternativeName>
        <fullName evidence="11 13">L-threonylcarbamoyladenylate synthase</fullName>
    </alternativeName>
</protein>
<dbReference type="NCBIfam" id="TIGR00057">
    <property type="entry name" value="L-threonylcarbamoyladenylate synthase"/>
    <property type="match status" value="1"/>
</dbReference>
<evidence type="ECO:0000313" key="15">
    <source>
        <dbReference type="EMBL" id="WCO01995.1"/>
    </source>
</evidence>
<keyword evidence="5 13" id="KW-0963">Cytoplasm</keyword>
<keyword evidence="6 13" id="KW-0808">Transferase</keyword>
<dbReference type="PIRSF" id="PIRSF004930">
    <property type="entry name" value="Tln_factor_SUA5"/>
    <property type="match status" value="1"/>
</dbReference>
<evidence type="ECO:0000313" key="16">
    <source>
        <dbReference type="Proteomes" id="UP001202717"/>
    </source>
</evidence>
<evidence type="ECO:0000256" key="4">
    <source>
        <dbReference type="ARBA" id="ARBA00015492"/>
    </source>
</evidence>
<evidence type="ECO:0000256" key="10">
    <source>
        <dbReference type="ARBA" id="ARBA00022840"/>
    </source>
</evidence>
<dbReference type="Gene3D" id="3.40.50.11030">
    <property type="entry name" value="Threonylcarbamoyl-AMP synthase, C-terminal domain"/>
    <property type="match status" value="1"/>
</dbReference>
<evidence type="ECO:0000256" key="6">
    <source>
        <dbReference type="ARBA" id="ARBA00022679"/>
    </source>
</evidence>
<keyword evidence="9 13" id="KW-0547">Nucleotide-binding</keyword>
<evidence type="ECO:0000256" key="1">
    <source>
        <dbReference type="ARBA" id="ARBA00004496"/>
    </source>
</evidence>
<keyword evidence="7 13" id="KW-0819">tRNA processing</keyword>
<gene>
    <name evidence="15" type="ORF">MUN68_000545</name>
</gene>
<dbReference type="InterPro" id="IPR038385">
    <property type="entry name" value="Sua5/YwlC_C"/>
</dbReference>
<keyword evidence="10 13" id="KW-0067">ATP-binding</keyword>
<sequence length="320" mass="34941">MSILSTDISKAVAILNAEELVAIPTETVYGLAGNIFSEKAIKSIFETKKRPFFNPLIVHIPSVEVLTTIASYIPAKAKLLADVFWPGPLTLVLPKNSTIPDIITAGKDTVAVRIPNHPMALELLNHLDFPLAAPSANPFGSISPTTAQHVNDYFKEDIKMVLDGGACQRGIESTIIGFEGEEPVIYRLGSTSIEEIENVVGSIQIKNKKDIAPNAPGMLDRHYAPSTQTILVDDLSKAVEEHSNKRIGVLAINKSLEHDAIAFQIVLSESTDLQEAASKLYDALHQLDKQDLDIIITERFPDFGLGKSINDRLQRATVNK</sequence>